<feature type="domain" description="EamA" evidence="3">
    <location>
        <begin position="151"/>
        <end position="279"/>
    </location>
</feature>
<keyword evidence="2" id="KW-0472">Membrane</keyword>
<proteinExistence type="inferred from homology"/>
<comment type="caution">
    <text evidence="4">The sequence shown here is derived from an EMBL/GenBank/DDBJ whole genome shotgun (WGS) entry which is preliminary data.</text>
</comment>
<evidence type="ECO:0000259" key="3">
    <source>
        <dbReference type="Pfam" id="PF00892"/>
    </source>
</evidence>
<evidence type="ECO:0000313" key="4">
    <source>
        <dbReference type="EMBL" id="PZR83874.1"/>
    </source>
</evidence>
<feature type="domain" description="EamA" evidence="3">
    <location>
        <begin position="9"/>
        <end position="137"/>
    </location>
</feature>
<name>A0A2W6AJS1_9BACT</name>
<dbReference type="EMBL" id="QHBU01000020">
    <property type="protein sequence ID" value="PZR83874.1"/>
    <property type="molecule type" value="Genomic_DNA"/>
</dbReference>
<gene>
    <name evidence="4" type="ORF">DLM65_00910</name>
</gene>
<dbReference type="InterPro" id="IPR000620">
    <property type="entry name" value="EamA_dom"/>
</dbReference>
<dbReference type="PANTHER" id="PTHR22911">
    <property type="entry name" value="ACYL-MALONYL CONDENSING ENZYME-RELATED"/>
    <property type="match status" value="1"/>
</dbReference>
<feature type="transmembrane region" description="Helical" evidence="2">
    <location>
        <begin position="67"/>
        <end position="87"/>
    </location>
</feature>
<feature type="transmembrane region" description="Helical" evidence="2">
    <location>
        <begin position="266"/>
        <end position="289"/>
    </location>
</feature>
<evidence type="ECO:0000256" key="1">
    <source>
        <dbReference type="ARBA" id="ARBA00007362"/>
    </source>
</evidence>
<protein>
    <submittedName>
        <fullName evidence="4">EamA/RhaT family transporter</fullName>
    </submittedName>
</protein>
<dbReference type="InterPro" id="IPR037185">
    <property type="entry name" value="EmrE-like"/>
</dbReference>
<dbReference type="AlphaFoldDB" id="A0A2W6AJS1"/>
<dbReference type="SUPFAM" id="SSF103481">
    <property type="entry name" value="Multidrug resistance efflux transporter EmrE"/>
    <property type="match status" value="2"/>
</dbReference>
<sequence>MIAQRAAPLALVGATVAVSVSAILITEARTDAATVVWLRMALAVGLLAPWAAPQLRARMVGGSRRDAVLTAVAGLLLAAHFLTWTASLAYTSVAASVLLVSLHPLIVTPLGARLHGDAVSGRVIAGIVLALAGTVVTCAGAFTAGGNALGGDLLALAGGIALAGYLLIGRSRRRRSGVAAYSAAVYAVVSAAAVGVAAASGTLHAPSVRTLVACLGLAAVCTIGGHTVFNWTLRRLPASTVSLSFLGEPPLAALLAFLILGQRIGLATIVGGALILAGLGAAVSTWTEARLAAAPGGMRIRSPRG</sequence>
<dbReference type="Proteomes" id="UP000248724">
    <property type="component" value="Unassembled WGS sequence"/>
</dbReference>
<keyword evidence="2" id="KW-0812">Transmembrane</keyword>
<feature type="transmembrane region" description="Helical" evidence="2">
    <location>
        <begin position="241"/>
        <end position="260"/>
    </location>
</feature>
<dbReference type="GO" id="GO:0016020">
    <property type="term" value="C:membrane"/>
    <property type="evidence" value="ECO:0007669"/>
    <property type="project" value="InterPro"/>
</dbReference>
<feature type="transmembrane region" description="Helical" evidence="2">
    <location>
        <begin position="180"/>
        <end position="198"/>
    </location>
</feature>
<keyword evidence="2" id="KW-1133">Transmembrane helix</keyword>
<evidence type="ECO:0000313" key="5">
    <source>
        <dbReference type="Proteomes" id="UP000248724"/>
    </source>
</evidence>
<feature type="transmembrane region" description="Helical" evidence="2">
    <location>
        <begin position="93"/>
        <end position="111"/>
    </location>
</feature>
<feature type="transmembrane region" description="Helical" evidence="2">
    <location>
        <begin position="148"/>
        <end position="168"/>
    </location>
</feature>
<feature type="transmembrane region" description="Helical" evidence="2">
    <location>
        <begin position="123"/>
        <end position="142"/>
    </location>
</feature>
<organism evidence="4 5">
    <name type="scientific">Candidatus Aeolococcus gillhamiae</name>
    <dbReference type="NCBI Taxonomy" id="3127015"/>
    <lineage>
        <taxon>Bacteria</taxon>
        <taxon>Bacillati</taxon>
        <taxon>Candidatus Dormiibacterota</taxon>
        <taxon>Candidatus Dormibacteria</taxon>
        <taxon>Candidatus Aeolococcales</taxon>
        <taxon>Candidatus Aeolococcaceae</taxon>
        <taxon>Candidatus Aeolococcus</taxon>
    </lineage>
</organism>
<dbReference type="PANTHER" id="PTHR22911:SF76">
    <property type="entry name" value="EAMA DOMAIN-CONTAINING PROTEIN"/>
    <property type="match status" value="1"/>
</dbReference>
<feature type="transmembrane region" description="Helical" evidence="2">
    <location>
        <begin position="32"/>
        <end position="55"/>
    </location>
</feature>
<feature type="transmembrane region" description="Helical" evidence="2">
    <location>
        <begin position="210"/>
        <end position="229"/>
    </location>
</feature>
<accession>A0A2W6AJS1</accession>
<reference evidence="4 5" key="1">
    <citation type="journal article" date="2017" name="Nature">
        <title>Atmospheric trace gases support primary production in Antarctic desert surface soil.</title>
        <authorList>
            <person name="Ji M."/>
            <person name="Greening C."/>
            <person name="Vanwonterghem I."/>
            <person name="Carere C.R."/>
            <person name="Bay S.K."/>
            <person name="Steen J.A."/>
            <person name="Montgomery K."/>
            <person name="Lines T."/>
            <person name="Beardall J."/>
            <person name="van Dorst J."/>
            <person name="Snape I."/>
            <person name="Stott M.B."/>
            <person name="Hugenholtz P."/>
            <person name="Ferrari B.C."/>
        </authorList>
    </citation>
    <scope>NUCLEOTIDE SEQUENCE [LARGE SCALE GENOMIC DNA]</scope>
    <source>
        <strain evidence="4">RRmetagenome_bin12</strain>
    </source>
</reference>
<evidence type="ECO:0000256" key="2">
    <source>
        <dbReference type="SAM" id="Phobius"/>
    </source>
</evidence>
<dbReference type="Pfam" id="PF00892">
    <property type="entry name" value="EamA"/>
    <property type="match status" value="2"/>
</dbReference>
<comment type="similarity">
    <text evidence="1">Belongs to the EamA transporter family.</text>
</comment>